<dbReference type="Proteomes" id="UP000694411">
    <property type="component" value="Chromosome 10"/>
</dbReference>
<organism evidence="1 2">
    <name type="scientific">Theropithecus gelada</name>
    <name type="common">Gelada baboon</name>
    <dbReference type="NCBI Taxonomy" id="9565"/>
    <lineage>
        <taxon>Eukaryota</taxon>
        <taxon>Metazoa</taxon>
        <taxon>Chordata</taxon>
        <taxon>Craniata</taxon>
        <taxon>Vertebrata</taxon>
        <taxon>Euteleostomi</taxon>
        <taxon>Mammalia</taxon>
        <taxon>Eutheria</taxon>
        <taxon>Euarchontoglires</taxon>
        <taxon>Primates</taxon>
        <taxon>Haplorrhini</taxon>
        <taxon>Catarrhini</taxon>
        <taxon>Cercopithecidae</taxon>
        <taxon>Cercopithecinae</taxon>
        <taxon>Theropithecus</taxon>
    </lineage>
</organism>
<name>A0A8D2JZQ2_THEGE</name>
<reference evidence="1" key="2">
    <citation type="submission" date="2025-08" db="UniProtKB">
        <authorList>
            <consortium name="Ensembl"/>
        </authorList>
    </citation>
    <scope>IDENTIFICATION</scope>
</reference>
<evidence type="ECO:0000313" key="1">
    <source>
        <dbReference type="Ensembl" id="ENSTGEP00000012885.1"/>
    </source>
</evidence>
<reference evidence="1" key="3">
    <citation type="submission" date="2025-09" db="UniProtKB">
        <authorList>
            <consortium name="Ensembl"/>
        </authorList>
    </citation>
    <scope>IDENTIFICATION</scope>
</reference>
<sequence>MLGLGAQTLLLGLARERGACEPLSGLPQPEASSGCVGCGLAFLQTPAGQETTSVAWGLLPFVAVLGSAALGAVSRVDLPRSEVLTHFIPKTNVGCAAQPFNV</sequence>
<proteinExistence type="predicted"/>
<dbReference type="AlphaFoldDB" id="A0A8D2JZQ2"/>
<dbReference type="Ensembl" id="ENSTGET00000015489.1">
    <property type="protein sequence ID" value="ENSTGEP00000012885.1"/>
    <property type="gene ID" value="ENSTGEG00000010500.1"/>
</dbReference>
<accession>A0A8D2JZQ2</accession>
<keyword evidence="2" id="KW-1185">Reference proteome</keyword>
<protein>
    <submittedName>
        <fullName evidence="1">Uncharacterized protein</fullName>
    </submittedName>
</protein>
<reference evidence="1" key="1">
    <citation type="submission" date="2018-05" db="EMBL/GenBank/DDBJ databases">
        <title>Whole genome of Theropithecus gelada.</title>
        <authorList>
            <person name="Chiou K.L."/>
            <person name="Snyder-Mackler N."/>
        </authorList>
    </citation>
    <scope>NUCLEOTIDE SEQUENCE [LARGE SCALE GENOMIC DNA]</scope>
</reference>
<evidence type="ECO:0000313" key="2">
    <source>
        <dbReference type="Proteomes" id="UP000694411"/>
    </source>
</evidence>